<reference evidence="8" key="1">
    <citation type="journal article" date="2014" name="Int. J. Syst. Evol. Microbiol.">
        <title>Complete genome sequence of Corynebacterium casei LMG S-19264T (=DSM 44701T), isolated from a smear-ripened cheese.</title>
        <authorList>
            <consortium name="US DOE Joint Genome Institute (JGI-PGF)"/>
            <person name="Walter F."/>
            <person name="Albersmeier A."/>
            <person name="Kalinowski J."/>
            <person name="Ruckert C."/>
        </authorList>
    </citation>
    <scope>NUCLEOTIDE SEQUENCE</scope>
    <source>
        <strain evidence="8">CGMCC 1.12987</strain>
    </source>
</reference>
<evidence type="ECO:0000313" key="9">
    <source>
        <dbReference type="Proteomes" id="UP000644756"/>
    </source>
</evidence>
<dbReference type="InterPro" id="IPR050490">
    <property type="entry name" value="Bact_solute-bd_prot1"/>
</dbReference>
<evidence type="ECO:0000256" key="3">
    <source>
        <dbReference type="ARBA" id="ARBA00023136"/>
    </source>
</evidence>
<dbReference type="InterPro" id="IPR006059">
    <property type="entry name" value="SBP"/>
</dbReference>
<dbReference type="Proteomes" id="UP000644756">
    <property type="component" value="Unassembled WGS sequence"/>
</dbReference>
<dbReference type="RefSeq" id="WP_229725641.1">
    <property type="nucleotide sequence ID" value="NZ_BMGR01000023.1"/>
</dbReference>
<keyword evidence="1" id="KW-1003">Cell membrane</keyword>
<gene>
    <name evidence="8" type="primary">ytcQ</name>
    <name evidence="8" type="ORF">GCM10010916_47480</name>
</gene>
<feature type="region of interest" description="Disordered" evidence="6">
    <location>
        <begin position="32"/>
        <end position="57"/>
    </location>
</feature>
<feature type="signal peptide" evidence="7">
    <location>
        <begin position="1"/>
        <end position="26"/>
    </location>
</feature>
<sequence>MMQGKSVKQQMLWMLVLIVSISTVLAACSGSNQTANQEGNTGSGTTNDGGNAQPAPQDEAPVEITVMNHFFSPTPPSDDNPVKREIEKATNTKLNIQWVSSNNYVDKFNVTLASGDIPDLILVRDPFDPVFRQAANQGAFWDVSPYIQDYPNLSSKIAPIAWDLTKIDGANYGVPRPRPSEGEGFFILRKDWLDNVGLEPPTTSDELYEVMKAFVKQDPDQNGKDDTVAIAGQVNPTDMGTLGLLVNIFTGATGEWKEQDGQLVHVATLPETREGLEYAAKAYSEGLIPVDFASLKMTQVKEMFSAGKAGILVEKSGALQEYYDALAQANPEFDFMNLLPLTSINGYNPKGPGFAGMNAIPKSVPEEKMKKILAMMDKWMTDEVFILHQRGIEGIHHTLNNGEIELNTDKMTADAVGDFNQIVYVSDPYASTVKISFPEETKQLYAQIQDEREKTSVADSALGLYSETGTTYMPEFMKNQQDLKTKIILGREPITAWDDFVAKLQNDQNFIKMSEEINEAFKNR</sequence>
<dbReference type="SUPFAM" id="SSF53850">
    <property type="entry name" value="Periplasmic binding protein-like II"/>
    <property type="match status" value="1"/>
</dbReference>
<evidence type="ECO:0000256" key="1">
    <source>
        <dbReference type="ARBA" id="ARBA00022475"/>
    </source>
</evidence>
<keyword evidence="5" id="KW-0449">Lipoprotein</keyword>
<evidence type="ECO:0000256" key="5">
    <source>
        <dbReference type="ARBA" id="ARBA00023288"/>
    </source>
</evidence>
<proteinExistence type="predicted"/>
<dbReference type="Pfam" id="PF01547">
    <property type="entry name" value="SBP_bac_1"/>
    <property type="match status" value="1"/>
</dbReference>
<evidence type="ECO:0000256" key="6">
    <source>
        <dbReference type="SAM" id="MobiDB-lite"/>
    </source>
</evidence>
<feature type="compositionally biased region" description="Low complexity" evidence="6">
    <location>
        <begin position="39"/>
        <end position="51"/>
    </location>
</feature>
<keyword evidence="2 7" id="KW-0732">Signal</keyword>
<organism evidence="8 9">
    <name type="scientific">Paenibacillus abyssi</name>
    <dbReference type="NCBI Taxonomy" id="1340531"/>
    <lineage>
        <taxon>Bacteria</taxon>
        <taxon>Bacillati</taxon>
        <taxon>Bacillota</taxon>
        <taxon>Bacilli</taxon>
        <taxon>Bacillales</taxon>
        <taxon>Paenibacillaceae</taxon>
        <taxon>Paenibacillus</taxon>
    </lineage>
</organism>
<dbReference type="EMBL" id="BMGR01000023">
    <property type="protein sequence ID" value="GGG25531.1"/>
    <property type="molecule type" value="Genomic_DNA"/>
</dbReference>
<dbReference type="CDD" id="cd13580">
    <property type="entry name" value="PBP2_AlgQ_like_1"/>
    <property type="match status" value="1"/>
</dbReference>
<accession>A0A917G6M6</accession>
<evidence type="ECO:0000313" key="8">
    <source>
        <dbReference type="EMBL" id="GGG25531.1"/>
    </source>
</evidence>
<evidence type="ECO:0000256" key="2">
    <source>
        <dbReference type="ARBA" id="ARBA00022729"/>
    </source>
</evidence>
<dbReference type="Gene3D" id="3.40.190.10">
    <property type="entry name" value="Periplasmic binding protein-like II"/>
    <property type="match status" value="2"/>
</dbReference>
<dbReference type="PROSITE" id="PS51257">
    <property type="entry name" value="PROKAR_LIPOPROTEIN"/>
    <property type="match status" value="1"/>
</dbReference>
<keyword evidence="3" id="KW-0472">Membrane</keyword>
<evidence type="ECO:0000256" key="4">
    <source>
        <dbReference type="ARBA" id="ARBA00023139"/>
    </source>
</evidence>
<dbReference type="PANTHER" id="PTHR43649:SF33">
    <property type="entry name" value="POLYGALACTURONAN_RHAMNOGALACTURONAN-BINDING PROTEIN YTCQ"/>
    <property type="match status" value="1"/>
</dbReference>
<name>A0A917G6M6_9BACL</name>
<evidence type="ECO:0000256" key="7">
    <source>
        <dbReference type="SAM" id="SignalP"/>
    </source>
</evidence>
<comment type="caution">
    <text evidence="8">The sequence shown here is derived from an EMBL/GenBank/DDBJ whole genome shotgun (WGS) entry which is preliminary data.</text>
</comment>
<dbReference type="PANTHER" id="PTHR43649">
    <property type="entry name" value="ARABINOSE-BINDING PROTEIN-RELATED"/>
    <property type="match status" value="1"/>
</dbReference>
<protein>
    <submittedName>
        <fullName evidence="8">ABC transporter peptide-binding protein YtcQ</fullName>
    </submittedName>
</protein>
<keyword evidence="9" id="KW-1185">Reference proteome</keyword>
<feature type="chain" id="PRO_5037986453" evidence="7">
    <location>
        <begin position="27"/>
        <end position="524"/>
    </location>
</feature>
<keyword evidence="4" id="KW-0564">Palmitate</keyword>
<dbReference type="AlphaFoldDB" id="A0A917G6M6"/>
<reference evidence="8" key="2">
    <citation type="submission" date="2020-09" db="EMBL/GenBank/DDBJ databases">
        <authorList>
            <person name="Sun Q."/>
            <person name="Zhou Y."/>
        </authorList>
    </citation>
    <scope>NUCLEOTIDE SEQUENCE</scope>
    <source>
        <strain evidence="8">CGMCC 1.12987</strain>
    </source>
</reference>